<reference evidence="2 3" key="1">
    <citation type="submission" date="2021-11" db="EMBL/GenBank/DDBJ databases">
        <title>Black yeast isolated from Biological Soil Crust.</title>
        <authorList>
            <person name="Kurbessoian T."/>
        </authorList>
    </citation>
    <scope>NUCLEOTIDE SEQUENCE [LARGE SCALE GENOMIC DNA]</scope>
    <source>
        <strain evidence="2 3">CCFEE 5522</strain>
    </source>
</reference>
<keyword evidence="3" id="KW-1185">Reference proteome</keyword>
<feature type="compositionally biased region" description="Basic and acidic residues" evidence="1">
    <location>
        <begin position="38"/>
        <end position="48"/>
    </location>
</feature>
<evidence type="ECO:0000256" key="1">
    <source>
        <dbReference type="SAM" id="MobiDB-lite"/>
    </source>
</evidence>
<evidence type="ECO:0000313" key="3">
    <source>
        <dbReference type="Proteomes" id="UP001324427"/>
    </source>
</evidence>
<name>A0AAV9JQK0_9PEZI</name>
<sequence>MPSGQNTKPMLATAGPTTDDGKGDKDKLAVAYPTEEQMSEKHGGEERFTQTVVPKGSLKNKDDWLEFEANRKGLMEAEFVERVQALYEECVKTGK</sequence>
<proteinExistence type="predicted"/>
<organism evidence="2 3">
    <name type="scientific">Oleoguttula mirabilis</name>
    <dbReference type="NCBI Taxonomy" id="1507867"/>
    <lineage>
        <taxon>Eukaryota</taxon>
        <taxon>Fungi</taxon>
        <taxon>Dikarya</taxon>
        <taxon>Ascomycota</taxon>
        <taxon>Pezizomycotina</taxon>
        <taxon>Dothideomycetes</taxon>
        <taxon>Dothideomycetidae</taxon>
        <taxon>Mycosphaerellales</taxon>
        <taxon>Teratosphaeriaceae</taxon>
        <taxon>Oleoguttula</taxon>
    </lineage>
</organism>
<gene>
    <name evidence="2" type="ORF">LTR36_000674</name>
</gene>
<feature type="region of interest" description="Disordered" evidence="1">
    <location>
        <begin position="1"/>
        <end position="54"/>
    </location>
</feature>
<accession>A0AAV9JQK0</accession>
<evidence type="ECO:0000313" key="2">
    <source>
        <dbReference type="EMBL" id="KAK4547716.1"/>
    </source>
</evidence>
<protein>
    <submittedName>
        <fullName evidence="2">Uncharacterized protein</fullName>
    </submittedName>
</protein>
<comment type="caution">
    <text evidence="2">The sequence shown here is derived from an EMBL/GenBank/DDBJ whole genome shotgun (WGS) entry which is preliminary data.</text>
</comment>
<dbReference type="AlphaFoldDB" id="A0AAV9JQK0"/>
<dbReference type="EMBL" id="JAVFHQ010000010">
    <property type="protein sequence ID" value="KAK4547716.1"/>
    <property type="molecule type" value="Genomic_DNA"/>
</dbReference>
<feature type="compositionally biased region" description="Basic and acidic residues" evidence="1">
    <location>
        <begin position="19"/>
        <end position="28"/>
    </location>
</feature>
<dbReference type="Proteomes" id="UP001324427">
    <property type="component" value="Unassembled WGS sequence"/>
</dbReference>